<evidence type="ECO:0000259" key="11">
    <source>
        <dbReference type="Pfam" id="PF20452"/>
    </source>
</evidence>
<dbReference type="PANTHER" id="PTHR31713">
    <property type="entry name" value="OS02G0177800 PROTEIN"/>
    <property type="match status" value="1"/>
</dbReference>
<evidence type="ECO:0000259" key="9">
    <source>
        <dbReference type="Pfam" id="PF07887"/>
    </source>
</evidence>
<evidence type="ECO:0000256" key="2">
    <source>
        <dbReference type="ARBA" id="ARBA00007214"/>
    </source>
</evidence>
<dbReference type="GO" id="GO:0003700">
    <property type="term" value="F:DNA-binding transcription factor activity"/>
    <property type="evidence" value="ECO:0007669"/>
    <property type="project" value="TreeGrafter"/>
</dbReference>
<evidence type="ECO:0000256" key="8">
    <source>
        <dbReference type="SAM" id="MobiDB-lite"/>
    </source>
</evidence>
<dbReference type="GO" id="GO:0005516">
    <property type="term" value="F:calmodulin binding"/>
    <property type="evidence" value="ECO:0007669"/>
    <property type="project" value="InterPro"/>
</dbReference>
<dbReference type="Pfam" id="PF20452">
    <property type="entry name" value="Calmod_bind_C"/>
    <property type="match status" value="1"/>
</dbReference>
<protein>
    <recommendedName>
        <fullName evidence="14">Calmodulin-binding protein</fullName>
    </recommendedName>
</protein>
<comment type="subcellular location">
    <subcellularLocation>
        <location evidence="1">Nucleus</location>
    </subcellularLocation>
</comment>
<dbReference type="PANTHER" id="PTHR31713:SF43">
    <property type="entry name" value="CALMODULIN-BINDING PROTEIN 60 G"/>
    <property type="match status" value="1"/>
</dbReference>
<organism evidence="12 13">
    <name type="scientific">Ensete ventricosum</name>
    <name type="common">Abyssinian banana</name>
    <name type="synonym">Musa ensete</name>
    <dbReference type="NCBI Taxonomy" id="4639"/>
    <lineage>
        <taxon>Eukaryota</taxon>
        <taxon>Viridiplantae</taxon>
        <taxon>Streptophyta</taxon>
        <taxon>Embryophyta</taxon>
        <taxon>Tracheophyta</taxon>
        <taxon>Spermatophyta</taxon>
        <taxon>Magnoliopsida</taxon>
        <taxon>Liliopsida</taxon>
        <taxon>Zingiberales</taxon>
        <taxon>Musaceae</taxon>
        <taxon>Ensete</taxon>
    </lineage>
</organism>
<dbReference type="InterPro" id="IPR046831">
    <property type="entry name" value="Calmodulin_bind_N"/>
</dbReference>
<comment type="similarity">
    <text evidence="2">Belongs to the plant ACBP60 protein family.</text>
</comment>
<reference evidence="12 13" key="1">
    <citation type="submission" date="2022-12" db="EMBL/GenBank/DDBJ databases">
        <title>Chromosome-scale assembly of the Ensete ventricosum genome.</title>
        <authorList>
            <person name="Dussert Y."/>
            <person name="Stocks J."/>
            <person name="Wendawek A."/>
            <person name="Woldeyes F."/>
            <person name="Nichols R.A."/>
            <person name="Borrell J.S."/>
        </authorList>
    </citation>
    <scope>NUCLEOTIDE SEQUENCE [LARGE SCALE GENOMIC DNA]</scope>
    <source>
        <strain evidence="13">cv. Maze</strain>
        <tissue evidence="12">Seeds</tissue>
    </source>
</reference>
<dbReference type="Pfam" id="PF20451">
    <property type="entry name" value="Calmod_bind_M"/>
    <property type="match status" value="1"/>
</dbReference>
<dbReference type="AlphaFoldDB" id="A0AAV8R760"/>
<evidence type="ECO:0000256" key="4">
    <source>
        <dbReference type="ARBA" id="ARBA00023125"/>
    </source>
</evidence>
<feature type="domain" description="Calmodulin binding protein central" evidence="10">
    <location>
        <begin position="235"/>
        <end position="306"/>
    </location>
</feature>
<dbReference type="Proteomes" id="UP001222027">
    <property type="component" value="Unassembled WGS sequence"/>
</dbReference>
<evidence type="ECO:0000313" key="13">
    <source>
        <dbReference type="Proteomes" id="UP001222027"/>
    </source>
</evidence>
<keyword evidence="3" id="KW-0805">Transcription regulation</keyword>
<keyword evidence="7" id="KW-0539">Nucleus</keyword>
<evidence type="ECO:0000256" key="3">
    <source>
        <dbReference type="ARBA" id="ARBA00023015"/>
    </source>
</evidence>
<feature type="domain" description="Calmodulin binding protein-like N-terminal" evidence="9">
    <location>
        <begin position="79"/>
        <end position="222"/>
    </location>
</feature>
<evidence type="ECO:0000256" key="1">
    <source>
        <dbReference type="ARBA" id="ARBA00004123"/>
    </source>
</evidence>
<dbReference type="Pfam" id="PF07887">
    <property type="entry name" value="Calmodulin_bind"/>
    <property type="match status" value="1"/>
</dbReference>
<evidence type="ECO:0000256" key="7">
    <source>
        <dbReference type="ARBA" id="ARBA00023242"/>
    </source>
</evidence>
<keyword evidence="13" id="KW-1185">Reference proteome</keyword>
<evidence type="ECO:0000313" key="12">
    <source>
        <dbReference type="EMBL" id="KAJ8493236.1"/>
    </source>
</evidence>
<proteinExistence type="inferred from homology"/>
<evidence type="ECO:0008006" key="14">
    <source>
        <dbReference type="Google" id="ProtNLM"/>
    </source>
</evidence>
<evidence type="ECO:0000256" key="6">
    <source>
        <dbReference type="ARBA" id="ARBA00023163"/>
    </source>
</evidence>
<name>A0AAV8R760_ENSVE</name>
<keyword evidence="5" id="KW-0010">Activator</keyword>
<evidence type="ECO:0000256" key="5">
    <source>
        <dbReference type="ARBA" id="ARBA00023159"/>
    </source>
</evidence>
<feature type="domain" description="Calmodulin binding protein C-terminal" evidence="11">
    <location>
        <begin position="311"/>
        <end position="369"/>
    </location>
</feature>
<feature type="region of interest" description="Disordered" evidence="8">
    <location>
        <begin position="1"/>
        <end position="22"/>
    </location>
</feature>
<accession>A0AAV8R760</accession>
<comment type="caution">
    <text evidence="12">The sequence shown here is derived from an EMBL/GenBank/DDBJ whole genome shotgun (WGS) entry which is preliminary data.</text>
</comment>
<gene>
    <name evidence="12" type="ORF">OPV22_014957</name>
</gene>
<keyword evidence="6" id="KW-0804">Transcription</keyword>
<evidence type="ECO:0000259" key="10">
    <source>
        <dbReference type="Pfam" id="PF20451"/>
    </source>
</evidence>
<keyword evidence="4" id="KW-0238">DNA-binding</keyword>
<dbReference type="InterPro" id="IPR012416">
    <property type="entry name" value="CBP60"/>
</dbReference>
<dbReference type="EMBL" id="JAQQAF010000004">
    <property type="protein sequence ID" value="KAJ8493236.1"/>
    <property type="molecule type" value="Genomic_DNA"/>
</dbReference>
<dbReference type="GO" id="GO:0080142">
    <property type="term" value="P:regulation of salicylic acid biosynthetic process"/>
    <property type="evidence" value="ECO:0007669"/>
    <property type="project" value="TreeGrafter"/>
</dbReference>
<dbReference type="InterPro" id="IPR046829">
    <property type="entry name" value="Calmod_bind_C"/>
</dbReference>
<dbReference type="InterPro" id="IPR046830">
    <property type="entry name" value="Calmod_bind_M"/>
</dbReference>
<dbReference type="GO" id="GO:0005634">
    <property type="term" value="C:nucleus"/>
    <property type="evidence" value="ECO:0007669"/>
    <property type="project" value="UniProtKB-SubCell"/>
</dbReference>
<sequence length="638" mass="71683">MATKKRPLLAPGEEEREGGEGSRTIKRWRPLILEVMGEQHMNRFLTILDSVVRRAVQDEIRKLLVNWSLPVPSSDAELYQLQFQNGLAEKLYTLKPIKTKDQNLVQISIIDTTTGKRVTSGPWSSVKVEVLALHGDFNCDGQKRWTKDEFNNHIVVAREGKGPLLTGKLVIQLTDGVGYLDNVSFSDNSIWTRSNKFRLAVRLYKAEGAQQGISEPLRVKDRRGQLNEKHHPPSLTDEVWYLEKIRKDGCFHKRLVHAGIHCVQKFLQALSMDHDNLRKLLGTGESSKKGIAKKTWEAIVANARECPPGNELYSYNVVGQRVTLIFNSVYELLGAKRDGHYHTISDLIAPWKALVESWKRLAFEDTKSLILDHVMVDNIPVPLSQEYDHLVTVSSSRDSHFSRLSDEAFGQVGLLNEPSAPYGEITNHLPQLDGTFSKHGVHPLKKSTCSQETETSCPVSTDIINMLVNQSTMRPPTANGIQIPESSIQMENDELVTQVAIEQFIHDTSAKQSMQSFQATGSIQATMFNSSDNIDEHTFQNEPCTTRLVERTLGEDEINKFIVENWQPNITMTLVATSIRRVVTAENPPRQQGRTGLVEDPLPGKPLFKVFFVPACGFCSLTVVDLDMFCAKSPGFEV</sequence>
<dbReference type="GO" id="GO:0043565">
    <property type="term" value="F:sequence-specific DNA binding"/>
    <property type="evidence" value="ECO:0007669"/>
    <property type="project" value="TreeGrafter"/>
</dbReference>